<proteinExistence type="predicted"/>
<name>A0AA91T2C7_CLALS</name>
<evidence type="ECO:0000313" key="1">
    <source>
        <dbReference type="EMBL" id="OVF08971.1"/>
    </source>
</evidence>
<dbReference type="Proteomes" id="UP000195602">
    <property type="component" value="Unassembled WGS sequence"/>
</dbReference>
<reference evidence="1 2" key="1">
    <citation type="submission" date="2017-04" db="EMBL/GenBank/DDBJ databases">
        <title>Draft genome of the yeast Clavispora lusitaniae type strain CBS 6936.</title>
        <authorList>
            <person name="Durrens P."/>
            <person name="Klopp C."/>
            <person name="Biteau N."/>
            <person name="Fitton-Ouhabi V."/>
            <person name="Dementhon K."/>
            <person name="Accoceberry I."/>
            <person name="Sherman D.J."/>
            <person name="Noel T."/>
        </authorList>
    </citation>
    <scope>NUCLEOTIDE SEQUENCE [LARGE SCALE GENOMIC DNA]</scope>
    <source>
        <strain evidence="1 2">CBS 6936</strain>
    </source>
</reference>
<dbReference type="AlphaFoldDB" id="A0AA91T2C7"/>
<gene>
    <name evidence="1" type="ORF">A9F13_06g00990</name>
</gene>
<organism evidence="1 2">
    <name type="scientific">Clavispora lusitaniae</name>
    <name type="common">Candida lusitaniae</name>
    <dbReference type="NCBI Taxonomy" id="36911"/>
    <lineage>
        <taxon>Eukaryota</taxon>
        <taxon>Fungi</taxon>
        <taxon>Dikarya</taxon>
        <taxon>Ascomycota</taxon>
        <taxon>Saccharomycotina</taxon>
        <taxon>Pichiomycetes</taxon>
        <taxon>Metschnikowiaceae</taxon>
        <taxon>Clavispora</taxon>
    </lineage>
</organism>
<sequence>MFRLIASNSQGGLRPALLRKVRSNTSTLKLPGANVDLDLNPIQFRTNATSAQAAPASSATPLGKVDRYFSKTSVDPLLKDAMSSTGSSAKLNRFEELLVTANQVNPKNSNQSHKQYFETINYLFTMFRDDAVKDNVTRRNIFQYANLLNNSVYQNRTSRLSGSRNRDSDQYQSNTLNNDVMLKTAILDLAENIANGQFKNILDSNTLRVLLLAMFQFKVYPEMISLWESGVNDETVSKVYLSQNILSVILPVAFDENRFTYEQILQIYELNTKDASNVNFELVGTIGKIAIKAGDYSRGLDSLESLLQIYESNGKANKRMILRSLSELHLSFIGSCKDIRIAKHFFDKVVDGDLPYQVLLKAPHVQSLFENCVEVNESFDSILYFWKVTVEHYTGENNDKTNLNSRYAILNNSFFSIFFKLFPSLTEESYIKLKEVIAIYANIKPVDEFFLNTVISNYSWNDKVVFEQLVENYSIHNVSRTPVSYRVCLKKIGDIKEYSESEILNQWNESLAHLDSNGYKYIPIADWAALRDATILSSHRAEREEFYLKVLDAYKNYHQDERACLRFVKYWLNRDEQVKKVAIVSLQEHPEFNCSLDIEVPQFKNLRENVNYKKVTAPMFKQR</sequence>
<evidence type="ECO:0000313" key="2">
    <source>
        <dbReference type="Proteomes" id="UP000195602"/>
    </source>
</evidence>
<dbReference type="EMBL" id="LYUB02000006">
    <property type="protein sequence ID" value="OVF08971.1"/>
    <property type="molecule type" value="Genomic_DNA"/>
</dbReference>
<accession>A0AA91T2C7</accession>
<evidence type="ECO:0008006" key="3">
    <source>
        <dbReference type="Google" id="ProtNLM"/>
    </source>
</evidence>
<comment type="caution">
    <text evidence="1">The sequence shown here is derived from an EMBL/GenBank/DDBJ whole genome shotgun (WGS) entry which is preliminary data.</text>
</comment>
<protein>
    <recommendedName>
        <fullName evidence="3">Protein RMD9, mitochondrial</fullName>
    </recommendedName>
</protein>
<dbReference type="KEGG" id="clus:A9F13_06g00990"/>